<feature type="transmembrane region" description="Helical" evidence="1">
    <location>
        <begin position="281"/>
        <end position="302"/>
    </location>
</feature>
<dbReference type="NCBIfam" id="NF038403">
    <property type="entry name" value="perm_prefix_1"/>
    <property type="match status" value="1"/>
</dbReference>
<feature type="transmembrane region" description="Helical" evidence="1">
    <location>
        <begin position="106"/>
        <end position="128"/>
    </location>
</feature>
<organism evidence="2 3">
    <name type="scientific">Cellulomonas gelida</name>
    <dbReference type="NCBI Taxonomy" id="1712"/>
    <lineage>
        <taxon>Bacteria</taxon>
        <taxon>Bacillati</taxon>
        <taxon>Actinomycetota</taxon>
        <taxon>Actinomycetes</taxon>
        <taxon>Micrococcales</taxon>
        <taxon>Cellulomonadaceae</taxon>
        <taxon>Cellulomonas</taxon>
    </lineage>
</organism>
<feature type="transmembrane region" description="Helical" evidence="1">
    <location>
        <begin position="173"/>
        <end position="195"/>
    </location>
</feature>
<comment type="caution">
    <text evidence="2">The sequence shown here is derived from an EMBL/GenBank/DDBJ whole genome shotgun (WGS) entry which is preliminary data.</text>
</comment>
<keyword evidence="1" id="KW-1133">Transmembrane helix</keyword>
<sequence>MSTVHRLLDDAFAGVDLTPEVQDLKEEIRSNLEARALELQLAGVSPDEAPRRAFDELGDVRALVADAAGAAPVTVGSPDGARPQVTAVQRAAQAARLQKVRPRPGFVVGVVLASLVGAGALVVATLGALGTVDVADAALLAALVVAAAAVGWLTGASLAQETTTNHPLPARRAAGYGLGAGLTVGGAALAGATALRPLATGWYVPAGLLLVVGVCLLSALGATQTNRKKAWARDAEQAYVADNRFEQDPAAAARFGIYTAALWTVAAAVFLAVGFAGGWAWAWLVLVAASGPWLLMLARMLFGAGAGDRRA</sequence>
<evidence type="ECO:0000313" key="2">
    <source>
        <dbReference type="EMBL" id="GEA84998.1"/>
    </source>
</evidence>
<proteinExistence type="predicted"/>
<keyword evidence="1" id="KW-0472">Membrane</keyword>
<feature type="transmembrane region" description="Helical" evidence="1">
    <location>
        <begin position="255"/>
        <end position="275"/>
    </location>
</feature>
<feature type="transmembrane region" description="Helical" evidence="1">
    <location>
        <begin position="134"/>
        <end position="153"/>
    </location>
</feature>
<protein>
    <submittedName>
        <fullName evidence="2">Uncharacterized protein</fullName>
    </submittedName>
</protein>
<dbReference type="InterPro" id="IPR047928">
    <property type="entry name" value="Perm_prefix_1"/>
</dbReference>
<name>A0A4Y3KQ38_9CELL</name>
<dbReference type="OrthoDB" id="3377884at2"/>
<gene>
    <name evidence="2" type="ORF">CGE01nite_22490</name>
</gene>
<reference evidence="2 3" key="1">
    <citation type="submission" date="2019-06" db="EMBL/GenBank/DDBJ databases">
        <title>Whole genome shotgun sequence of Cellulomonas gelida NBRC 3748.</title>
        <authorList>
            <person name="Hosoyama A."/>
            <person name="Uohara A."/>
            <person name="Ohji S."/>
            <person name="Ichikawa N."/>
        </authorList>
    </citation>
    <scope>NUCLEOTIDE SEQUENCE [LARGE SCALE GENOMIC DNA]</scope>
    <source>
        <strain evidence="2 3">NBRC 3748</strain>
    </source>
</reference>
<evidence type="ECO:0000256" key="1">
    <source>
        <dbReference type="SAM" id="Phobius"/>
    </source>
</evidence>
<keyword evidence="3" id="KW-1185">Reference proteome</keyword>
<feature type="transmembrane region" description="Helical" evidence="1">
    <location>
        <begin position="201"/>
        <end position="223"/>
    </location>
</feature>
<dbReference type="AlphaFoldDB" id="A0A4Y3KQ38"/>
<dbReference type="EMBL" id="BJLQ01000023">
    <property type="protein sequence ID" value="GEA84998.1"/>
    <property type="molecule type" value="Genomic_DNA"/>
</dbReference>
<dbReference type="Proteomes" id="UP000320461">
    <property type="component" value="Unassembled WGS sequence"/>
</dbReference>
<keyword evidence="1" id="KW-0812">Transmembrane</keyword>
<evidence type="ECO:0000313" key="3">
    <source>
        <dbReference type="Proteomes" id="UP000320461"/>
    </source>
</evidence>
<dbReference type="RefSeq" id="WP_141370985.1">
    <property type="nucleotide sequence ID" value="NZ_BJLQ01000023.1"/>
</dbReference>
<accession>A0A4Y3KQ38</accession>